<name>A0ACB0Z5N2_MELEN</name>
<organism evidence="1 2">
    <name type="scientific">Meloidogyne enterolobii</name>
    <name type="common">Root-knot nematode worm</name>
    <name type="synonym">Meloidogyne mayaguensis</name>
    <dbReference type="NCBI Taxonomy" id="390850"/>
    <lineage>
        <taxon>Eukaryota</taxon>
        <taxon>Metazoa</taxon>
        <taxon>Ecdysozoa</taxon>
        <taxon>Nematoda</taxon>
        <taxon>Chromadorea</taxon>
        <taxon>Rhabditida</taxon>
        <taxon>Tylenchina</taxon>
        <taxon>Tylenchomorpha</taxon>
        <taxon>Tylenchoidea</taxon>
        <taxon>Meloidogynidae</taxon>
        <taxon>Meloidogyninae</taxon>
        <taxon>Meloidogyne</taxon>
    </lineage>
</organism>
<sequence>MTSLPSSSTAAPFVPETKNNILQKMDTVLLRILNSAHLKTHKYFRVSVPQAITGQVLVQHIHNAFYASSSLSSSNQPPSTVMTAEDVGEAVHFATMLLQYGYIFPVIDVHAQCVKEDGTLYRIQLPYFWPSHAQQADNVEYAIYLSKRLLRNELKHGLDEEEADAYNRSFELLSHMWTFISAQAELQLKALKERKKAEKVVFDTEERAFWRTRRPGYCYTDFISGWSPSTPPPVALSPRKVFPVAPLGDQLYSLSFSLNFFSKFFNRIFLGYSNMVFEEGLQKLDRKIRRPTISHLHTTIERLRLALKTKPWLKMLKASEIMTNWTEQFAEYDPFLSSPQPSNPWISDDSTLWVLNADNVEVPTERRVKRWGLSVIELVRDPIGRQVLESFLDSEFSSENLRFWMSIQDLKYSANSQIETKAQLILDEYLAAGSPCQVNVDSRTLDETLKCINESHTSRRFAFSLAEEHVFTLMSKDSYPRFLRSPIYKGVLDAAKAKGKKRIFDVIKELSNVSVSTKRTPIQKHHKMSRSSACVDVIEGGGTTSSLTTQSHQTLNTGTTISPPPGGGGGGLTTSTTISKQISSDSLPLIAGGSSRSPVSSSLNLSPPMLAGGGTTSSTTTNTSDTSGTSNKEGK</sequence>
<accession>A0ACB0Z5N2</accession>
<gene>
    <name evidence="1" type="ORF">MENTE1834_LOCUS21020</name>
</gene>
<dbReference type="EMBL" id="CAVMJV010000026">
    <property type="protein sequence ID" value="CAK5074282.1"/>
    <property type="molecule type" value="Genomic_DNA"/>
</dbReference>
<proteinExistence type="predicted"/>
<reference evidence="1" key="1">
    <citation type="submission" date="2023-11" db="EMBL/GenBank/DDBJ databases">
        <authorList>
            <person name="Poullet M."/>
        </authorList>
    </citation>
    <scope>NUCLEOTIDE SEQUENCE</scope>
    <source>
        <strain evidence="1">E1834</strain>
    </source>
</reference>
<dbReference type="Proteomes" id="UP001497535">
    <property type="component" value="Unassembled WGS sequence"/>
</dbReference>
<evidence type="ECO:0000313" key="2">
    <source>
        <dbReference type="Proteomes" id="UP001497535"/>
    </source>
</evidence>
<keyword evidence="2" id="KW-1185">Reference proteome</keyword>
<protein>
    <submittedName>
        <fullName evidence="1">Uncharacterized protein</fullName>
    </submittedName>
</protein>
<comment type="caution">
    <text evidence="1">The sequence shown here is derived from an EMBL/GenBank/DDBJ whole genome shotgun (WGS) entry which is preliminary data.</text>
</comment>
<evidence type="ECO:0000313" key="1">
    <source>
        <dbReference type="EMBL" id="CAK5074282.1"/>
    </source>
</evidence>